<dbReference type="SUPFAM" id="SSF53335">
    <property type="entry name" value="S-adenosyl-L-methionine-dependent methyltransferases"/>
    <property type="match status" value="1"/>
</dbReference>
<dbReference type="InterPro" id="IPR013216">
    <property type="entry name" value="Methyltransf_11"/>
</dbReference>
<dbReference type="EMBL" id="LT629690">
    <property type="protein sequence ID" value="SDF12760.1"/>
    <property type="molecule type" value="Genomic_DNA"/>
</dbReference>
<reference evidence="3 4" key="1">
    <citation type="submission" date="2016-10" db="EMBL/GenBank/DDBJ databases">
        <authorList>
            <person name="de Groot N.N."/>
        </authorList>
    </citation>
    <scope>NUCLEOTIDE SEQUENCE [LARGE SCALE GENOMIC DNA]</scope>
    <source>
        <strain evidence="3 4">GAS232</strain>
    </source>
</reference>
<accession>A0A1G7IJ34</accession>
<proteinExistence type="predicted"/>
<organism evidence="3 4">
    <name type="scientific">Terriglobus roseus</name>
    <dbReference type="NCBI Taxonomy" id="392734"/>
    <lineage>
        <taxon>Bacteria</taxon>
        <taxon>Pseudomonadati</taxon>
        <taxon>Acidobacteriota</taxon>
        <taxon>Terriglobia</taxon>
        <taxon>Terriglobales</taxon>
        <taxon>Acidobacteriaceae</taxon>
        <taxon>Terriglobus</taxon>
    </lineage>
</organism>
<protein>
    <submittedName>
        <fullName evidence="3">Methyltransferase domain-containing protein</fullName>
    </submittedName>
</protein>
<evidence type="ECO:0000259" key="2">
    <source>
        <dbReference type="Pfam" id="PF08241"/>
    </source>
</evidence>
<dbReference type="Pfam" id="PF08241">
    <property type="entry name" value="Methyltransf_11"/>
    <property type="match status" value="1"/>
</dbReference>
<dbReference type="AlphaFoldDB" id="A0A1G7IJ34"/>
<dbReference type="GO" id="GO:0008757">
    <property type="term" value="F:S-adenosylmethionine-dependent methyltransferase activity"/>
    <property type="evidence" value="ECO:0007669"/>
    <property type="project" value="InterPro"/>
</dbReference>
<gene>
    <name evidence="3" type="ORF">SAMN05444167_1470</name>
</gene>
<feature type="domain" description="Methyltransferase type 11" evidence="2">
    <location>
        <begin position="43"/>
        <end position="138"/>
    </location>
</feature>
<dbReference type="Proteomes" id="UP000182427">
    <property type="component" value="Chromosome I"/>
</dbReference>
<feature type="region of interest" description="Disordered" evidence="1">
    <location>
        <begin position="1"/>
        <end position="28"/>
    </location>
</feature>
<dbReference type="InterPro" id="IPR029063">
    <property type="entry name" value="SAM-dependent_MTases_sf"/>
</dbReference>
<evidence type="ECO:0000313" key="4">
    <source>
        <dbReference type="Proteomes" id="UP000182427"/>
    </source>
</evidence>
<keyword evidence="3" id="KW-0808">Transferase</keyword>
<evidence type="ECO:0000313" key="3">
    <source>
        <dbReference type="EMBL" id="SDF12760.1"/>
    </source>
</evidence>
<name>A0A1G7IJ34_9BACT</name>
<sequence>MRLFGGSESRGSGTKASARIPRPSSGWTQLQKSLREQEGLRILDIGPTSSTNINFLTALGHSVYMANLVEDAIDPKWAQPDADTPFPVEDFVRQNLDFGDRLFDTVFFWDVADYFPTELRAAVVNRIHEVMQPGGQLLAFFHVKPESGLQRYHLRDDAQVDTQFAAEAEVRNTLTNRQIEQLFNEFTSYKFFLAKDNLREVLVTR</sequence>
<keyword evidence="3" id="KW-0489">Methyltransferase</keyword>
<dbReference type="Gene3D" id="3.40.50.150">
    <property type="entry name" value="Vaccinia Virus protein VP39"/>
    <property type="match status" value="1"/>
</dbReference>
<dbReference type="OrthoDB" id="113704at2"/>
<evidence type="ECO:0000256" key="1">
    <source>
        <dbReference type="SAM" id="MobiDB-lite"/>
    </source>
</evidence>
<keyword evidence="4" id="KW-1185">Reference proteome</keyword>
<dbReference type="GO" id="GO:0032259">
    <property type="term" value="P:methylation"/>
    <property type="evidence" value="ECO:0007669"/>
    <property type="project" value="UniProtKB-KW"/>
</dbReference>